<dbReference type="InterPro" id="IPR038336">
    <property type="entry name" value="NET_sf"/>
</dbReference>
<feature type="compositionally biased region" description="Low complexity" evidence="3">
    <location>
        <begin position="804"/>
        <end position="813"/>
    </location>
</feature>
<dbReference type="GeneID" id="43596426"/>
<dbReference type="EMBL" id="NPIC01000002">
    <property type="protein sequence ID" value="RDL39237.1"/>
    <property type="molecule type" value="Genomic_DNA"/>
</dbReference>
<feature type="region of interest" description="Disordered" evidence="3">
    <location>
        <begin position="783"/>
        <end position="818"/>
    </location>
</feature>
<feature type="region of interest" description="Disordered" evidence="3">
    <location>
        <begin position="161"/>
        <end position="366"/>
    </location>
</feature>
<accession>A0A370TUN0</accession>
<dbReference type="OrthoDB" id="784962at2759"/>
<evidence type="ECO:0000313" key="7">
    <source>
        <dbReference type="Proteomes" id="UP000254866"/>
    </source>
</evidence>
<dbReference type="PRINTS" id="PR00503">
    <property type="entry name" value="BROMODOMAIN"/>
</dbReference>
<organism evidence="6 7">
    <name type="scientific">Venustampulla echinocandica</name>
    <dbReference type="NCBI Taxonomy" id="2656787"/>
    <lineage>
        <taxon>Eukaryota</taxon>
        <taxon>Fungi</taxon>
        <taxon>Dikarya</taxon>
        <taxon>Ascomycota</taxon>
        <taxon>Pezizomycotina</taxon>
        <taxon>Leotiomycetes</taxon>
        <taxon>Helotiales</taxon>
        <taxon>Pleuroascaceae</taxon>
        <taxon>Venustampulla</taxon>
    </lineage>
</organism>
<dbReference type="PROSITE" id="PS50014">
    <property type="entry name" value="BROMODOMAIN_2"/>
    <property type="match status" value="2"/>
</dbReference>
<feature type="compositionally biased region" description="Polar residues" evidence="3">
    <location>
        <begin position="31"/>
        <end position="47"/>
    </location>
</feature>
<dbReference type="GO" id="GO:0006338">
    <property type="term" value="P:chromatin remodeling"/>
    <property type="evidence" value="ECO:0007669"/>
    <property type="project" value="TreeGrafter"/>
</dbReference>
<evidence type="ECO:0008006" key="8">
    <source>
        <dbReference type="Google" id="ProtNLM"/>
    </source>
</evidence>
<dbReference type="Gene3D" id="1.20.1270.220">
    <property type="match status" value="1"/>
</dbReference>
<evidence type="ECO:0000259" key="4">
    <source>
        <dbReference type="PROSITE" id="PS50014"/>
    </source>
</evidence>
<comment type="caution">
    <text evidence="6">The sequence shown here is derived from an EMBL/GenBank/DDBJ whole genome shotgun (WGS) entry which is preliminary data.</text>
</comment>
<feature type="compositionally biased region" description="Basic and acidic residues" evidence="3">
    <location>
        <begin position="556"/>
        <end position="579"/>
    </location>
</feature>
<dbReference type="PROSITE" id="PS00633">
    <property type="entry name" value="BROMODOMAIN_1"/>
    <property type="match status" value="1"/>
</dbReference>
<dbReference type="InterPro" id="IPR036427">
    <property type="entry name" value="Bromodomain-like_sf"/>
</dbReference>
<feature type="compositionally biased region" description="Basic and acidic residues" evidence="3">
    <location>
        <begin position="919"/>
        <end position="939"/>
    </location>
</feature>
<dbReference type="STRING" id="2656787.A0A370TUN0"/>
<feature type="domain" description="NET" evidence="5">
    <location>
        <begin position="811"/>
        <end position="893"/>
    </location>
</feature>
<dbReference type="CDD" id="cd05499">
    <property type="entry name" value="Bromo_BDF1_2_II"/>
    <property type="match status" value="1"/>
</dbReference>
<evidence type="ECO:0000256" key="2">
    <source>
        <dbReference type="PROSITE-ProRule" id="PRU00035"/>
    </source>
</evidence>
<feature type="compositionally biased region" description="Acidic residues" evidence="3">
    <location>
        <begin position="716"/>
        <end position="728"/>
    </location>
</feature>
<dbReference type="Pfam" id="PF17035">
    <property type="entry name" value="BET"/>
    <property type="match status" value="1"/>
</dbReference>
<feature type="compositionally biased region" description="Low complexity" evidence="3">
    <location>
        <begin position="529"/>
        <end position="539"/>
    </location>
</feature>
<dbReference type="AlphaFoldDB" id="A0A370TUN0"/>
<dbReference type="GO" id="GO:0006355">
    <property type="term" value="P:regulation of DNA-templated transcription"/>
    <property type="evidence" value="ECO:0007669"/>
    <property type="project" value="TreeGrafter"/>
</dbReference>
<sequence>MPTHQSEGVAFEEKTQPVPSDSMALDLDINGETNANQHETTFDSTSPEVALNKHVEISSSADVEVDSRALEVNGTANRLAFSENQDISVSPVDIPLESQLTADTSPSAPNSSHFPDTNTTTTEVGKLSISPETPLASADSILESAMDDVAAAVSSIPPVVEAQNSDLRDSSIPPPPADSHLSEQQPQTDLSSQDAQVLPESTGNTEQPAMSEDIPKLPVEQKLPDLPKTAAHDQSVQQSSTDVDMISPERTERDQSMTSPAPPERDQNMASPQLVERDQNKTSPPLAERDQSATSAPAAERDQNMASPPLVERDQNTTGDATKAASDIEMNDSSQQSAKVAREREDDDEAGPSAKRPKTEEAADTDAGMSMIAQPQNGPAAPVKTEGTPITPYQTKEMIKILKNVAKTAAGKNFRLSVNVLWPGFAEPYYAKISDPIDLNEMEVKLKNKAYPDIDAFKADCELVAENALKFNGADHLVTIAGQEVRDSLLERIANIPPEPAPAPKKEKKPKRSTPVAEAPRPTARRTSRPAAPNASVSVPPAPTFALDPSTSTPLIRRDSTKGDGGRPKREIHPPKNKDLPYSIKPKSKKFATELKFCEEVLTELKKPKYAAISHPFIEPVDPVALNIPNYFTIIKSPMDLSTVSKKLSQGAYGTAKDFEKDVKLIFANCYKYNPGSNPIHQLGKQFEELFQSEWEKKQQWIAEHSPSAAPSSPAESEDEESDDEEHEESTAIVGGMSSTALRLIEEQKKLIDLMTAKKKDPGLIQMQQALIEVVQNQVQKESQAVVKKPKKPKASKPKKPAPAKKGGNSGKKSGNRQKYLGTVEKEVISAGLTSLPDDVASTVLDMIKADQPGVDIAEDGTLELDIDIVSTPTLWKIHGLIMEYAPEVDQQVRRQFEEREAPRALAKPAAKKKNKPMSKTEQERNIETLRSRVQEFERQGSGSQEPVIPTVERHEQDSSGDEDSDSEEE</sequence>
<dbReference type="SMART" id="SM00297">
    <property type="entry name" value="BROMO"/>
    <property type="match status" value="2"/>
</dbReference>
<feature type="domain" description="Bromo" evidence="4">
    <location>
        <begin position="406"/>
        <end position="479"/>
    </location>
</feature>
<dbReference type="Proteomes" id="UP000254866">
    <property type="component" value="Unassembled WGS sequence"/>
</dbReference>
<feature type="region of interest" description="Disordered" evidence="3">
    <location>
        <begin position="495"/>
        <end position="584"/>
    </location>
</feature>
<feature type="region of interest" description="Disordered" evidence="3">
    <location>
        <begin position="702"/>
        <end position="738"/>
    </location>
</feature>
<protein>
    <recommendedName>
        <fullName evidence="8">Bromodomain-containing protein</fullName>
    </recommendedName>
</protein>
<feature type="compositionally biased region" description="Low complexity" evidence="3">
    <location>
        <begin position="704"/>
        <end position="715"/>
    </location>
</feature>
<evidence type="ECO:0000313" key="6">
    <source>
        <dbReference type="EMBL" id="RDL39237.1"/>
    </source>
</evidence>
<evidence type="ECO:0000259" key="5">
    <source>
        <dbReference type="PROSITE" id="PS51525"/>
    </source>
</evidence>
<name>A0A370TUN0_9HELO</name>
<dbReference type="PANTHER" id="PTHR22880">
    <property type="entry name" value="FALZ-RELATED BROMODOMAIN-CONTAINING PROTEINS"/>
    <property type="match status" value="1"/>
</dbReference>
<reference evidence="6 7" key="1">
    <citation type="journal article" date="2018" name="IMA Fungus">
        <title>IMA Genome-F 9: Draft genome sequence of Annulohypoxylon stygium, Aspergillus mulundensis, Berkeleyomyces basicola (syn. Thielaviopsis basicola), Ceratocystis smalleyi, two Cercospora beticola strains, Coleophoma cylindrospora, Fusarium fracticaudum, Phialophora cf. hyalina, and Morchella septimelata.</title>
        <authorList>
            <person name="Wingfield B.D."/>
            <person name="Bills G.F."/>
            <person name="Dong Y."/>
            <person name="Huang W."/>
            <person name="Nel W.J."/>
            <person name="Swalarsk-Parry B.S."/>
            <person name="Vaghefi N."/>
            <person name="Wilken P.M."/>
            <person name="An Z."/>
            <person name="de Beer Z.W."/>
            <person name="De Vos L."/>
            <person name="Chen L."/>
            <person name="Duong T.A."/>
            <person name="Gao Y."/>
            <person name="Hammerbacher A."/>
            <person name="Kikkert J.R."/>
            <person name="Li Y."/>
            <person name="Li H."/>
            <person name="Li K."/>
            <person name="Li Q."/>
            <person name="Liu X."/>
            <person name="Ma X."/>
            <person name="Naidoo K."/>
            <person name="Pethybridge S.J."/>
            <person name="Sun J."/>
            <person name="Steenkamp E.T."/>
            <person name="van der Nest M.A."/>
            <person name="van Wyk S."/>
            <person name="Wingfield M.J."/>
            <person name="Xiong C."/>
            <person name="Yue Q."/>
            <person name="Zhang X."/>
        </authorList>
    </citation>
    <scope>NUCLEOTIDE SEQUENCE [LARGE SCALE GENOMIC DNA]</scope>
    <source>
        <strain evidence="6 7">BP 5553</strain>
    </source>
</reference>
<evidence type="ECO:0000256" key="3">
    <source>
        <dbReference type="SAM" id="MobiDB-lite"/>
    </source>
</evidence>
<dbReference type="CDD" id="cd04369">
    <property type="entry name" value="Bromodomain"/>
    <property type="match status" value="1"/>
</dbReference>
<feature type="region of interest" description="Disordered" evidence="3">
    <location>
        <begin position="100"/>
        <end position="131"/>
    </location>
</feature>
<feature type="compositionally biased region" description="Polar residues" evidence="3">
    <location>
        <begin position="100"/>
        <end position="123"/>
    </location>
</feature>
<evidence type="ECO:0000256" key="1">
    <source>
        <dbReference type="ARBA" id="ARBA00023117"/>
    </source>
</evidence>
<feature type="domain" description="Bromo" evidence="4">
    <location>
        <begin position="609"/>
        <end position="681"/>
    </location>
</feature>
<dbReference type="PROSITE" id="PS51525">
    <property type="entry name" value="NET"/>
    <property type="match status" value="1"/>
</dbReference>
<keyword evidence="1 2" id="KW-0103">Bromodomain</keyword>
<feature type="compositionally biased region" description="Basic residues" evidence="3">
    <location>
        <begin position="788"/>
        <end position="803"/>
    </location>
</feature>
<gene>
    <name evidence="6" type="ORF">BP5553_03577</name>
</gene>
<dbReference type="InterPro" id="IPR027353">
    <property type="entry name" value="NET_dom"/>
</dbReference>
<proteinExistence type="predicted"/>
<feature type="compositionally biased region" description="Polar residues" evidence="3">
    <location>
        <begin position="232"/>
        <end position="242"/>
    </location>
</feature>
<dbReference type="InterPro" id="IPR001487">
    <property type="entry name" value="Bromodomain"/>
</dbReference>
<dbReference type="RefSeq" id="XP_031871893.1">
    <property type="nucleotide sequence ID" value="XM_032012200.1"/>
</dbReference>
<dbReference type="GO" id="GO:0005634">
    <property type="term" value="C:nucleus"/>
    <property type="evidence" value="ECO:0007669"/>
    <property type="project" value="TreeGrafter"/>
</dbReference>
<feature type="compositionally biased region" description="Acidic residues" evidence="3">
    <location>
        <begin position="959"/>
        <end position="970"/>
    </location>
</feature>
<dbReference type="Pfam" id="PF00439">
    <property type="entry name" value="Bromodomain"/>
    <property type="match status" value="2"/>
</dbReference>
<dbReference type="InterPro" id="IPR050935">
    <property type="entry name" value="Bromo_chromatin_reader"/>
</dbReference>
<feature type="region of interest" description="Disordered" evidence="3">
    <location>
        <begin position="900"/>
        <end position="970"/>
    </location>
</feature>
<feature type="region of interest" description="Disordered" evidence="3">
    <location>
        <begin position="1"/>
        <end position="49"/>
    </location>
</feature>
<dbReference type="GO" id="GO:0000785">
    <property type="term" value="C:chromatin"/>
    <property type="evidence" value="ECO:0007669"/>
    <property type="project" value="TreeGrafter"/>
</dbReference>
<keyword evidence="7" id="KW-1185">Reference proteome</keyword>
<dbReference type="InterPro" id="IPR018359">
    <property type="entry name" value="Bromodomain_CS"/>
</dbReference>
<dbReference type="SUPFAM" id="SSF47370">
    <property type="entry name" value="Bromodomain"/>
    <property type="match status" value="2"/>
</dbReference>
<feature type="compositionally biased region" description="Polar residues" evidence="3">
    <location>
        <begin position="182"/>
        <end position="208"/>
    </location>
</feature>
<dbReference type="PANTHER" id="PTHR22880:SF225">
    <property type="entry name" value="BROMODOMAIN-CONTAINING PROTEIN BET-1-RELATED"/>
    <property type="match status" value="1"/>
</dbReference>
<dbReference type="Gene3D" id="1.20.920.10">
    <property type="entry name" value="Bromodomain-like"/>
    <property type="match status" value="2"/>
</dbReference>